<dbReference type="EMBL" id="PVEP01000013">
    <property type="protein sequence ID" value="PQV53666.1"/>
    <property type="molecule type" value="Genomic_DNA"/>
</dbReference>
<dbReference type="EC" id="3.1.4.58" evidence="2"/>
<dbReference type="PANTHER" id="PTHR35561:SF1">
    <property type="entry name" value="RNA 2',3'-CYCLIC PHOSPHODIESTERASE"/>
    <property type="match status" value="1"/>
</dbReference>
<feature type="short sequence motif" description="HXTX 1" evidence="2">
    <location>
        <begin position="36"/>
        <end position="39"/>
    </location>
</feature>
<keyword evidence="3" id="KW-0436">Ligase</keyword>
<comment type="catalytic activity">
    <reaction evidence="2">
        <text>a 3'-end 2',3'-cyclophospho-ribonucleotide-RNA + H2O = a 3'-end 2'-phospho-ribonucleotide-RNA + H(+)</text>
        <dbReference type="Rhea" id="RHEA:11828"/>
        <dbReference type="Rhea" id="RHEA-COMP:10464"/>
        <dbReference type="Rhea" id="RHEA-COMP:17353"/>
        <dbReference type="ChEBI" id="CHEBI:15377"/>
        <dbReference type="ChEBI" id="CHEBI:15378"/>
        <dbReference type="ChEBI" id="CHEBI:83064"/>
        <dbReference type="ChEBI" id="CHEBI:173113"/>
        <dbReference type="EC" id="3.1.4.58"/>
    </reaction>
</comment>
<dbReference type="RefSeq" id="WP_105516395.1">
    <property type="nucleotide sequence ID" value="NZ_PVEP01000013.1"/>
</dbReference>
<feature type="active site" description="Proton acceptor" evidence="2">
    <location>
        <position position="118"/>
    </location>
</feature>
<comment type="function">
    <text evidence="2">Hydrolyzes RNA 2',3'-cyclic phosphodiester to an RNA 2'-phosphomonoester.</text>
</comment>
<comment type="caution">
    <text evidence="3">The sequence shown here is derived from an EMBL/GenBank/DDBJ whole genome shotgun (WGS) entry which is preliminary data.</text>
</comment>
<evidence type="ECO:0000313" key="4">
    <source>
        <dbReference type="Proteomes" id="UP000238338"/>
    </source>
</evidence>
<comment type="similarity">
    <text evidence="2">Belongs to the 2H phosphoesterase superfamily. ThpR family.</text>
</comment>
<dbReference type="InterPro" id="IPR004175">
    <property type="entry name" value="RNA_CPDase"/>
</dbReference>
<dbReference type="SUPFAM" id="SSF55144">
    <property type="entry name" value="LigT-like"/>
    <property type="match status" value="1"/>
</dbReference>
<proteinExistence type="inferred from homology"/>
<evidence type="ECO:0000256" key="1">
    <source>
        <dbReference type="ARBA" id="ARBA00022801"/>
    </source>
</evidence>
<dbReference type="AlphaFoldDB" id="A0A2S8RYL1"/>
<keyword evidence="1 2" id="KW-0378">Hydrolase</keyword>
<dbReference type="Pfam" id="PF13563">
    <property type="entry name" value="2_5_RNA_ligase2"/>
    <property type="match status" value="1"/>
</dbReference>
<evidence type="ECO:0000313" key="3">
    <source>
        <dbReference type="EMBL" id="PQV53666.1"/>
    </source>
</evidence>
<dbReference type="Proteomes" id="UP000238338">
    <property type="component" value="Unassembled WGS sequence"/>
</dbReference>
<feature type="short sequence motif" description="HXTX 2" evidence="2">
    <location>
        <begin position="118"/>
        <end position="121"/>
    </location>
</feature>
<dbReference type="InterPro" id="IPR009097">
    <property type="entry name" value="Cyclic_Pdiesterase"/>
</dbReference>
<feature type="active site" description="Proton donor" evidence="2">
    <location>
        <position position="36"/>
    </location>
</feature>
<gene>
    <name evidence="3" type="ORF">LX70_03850</name>
</gene>
<name>A0A2S8RYL1_9RHOB</name>
<dbReference type="OrthoDB" id="9793819at2"/>
<dbReference type="GO" id="GO:0016874">
    <property type="term" value="F:ligase activity"/>
    <property type="evidence" value="ECO:0007669"/>
    <property type="project" value="UniProtKB-KW"/>
</dbReference>
<evidence type="ECO:0000256" key="2">
    <source>
        <dbReference type="HAMAP-Rule" id="MF_01940"/>
    </source>
</evidence>
<dbReference type="Gene3D" id="3.90.1140.10">
    <property type="entry name" value="Cyclic phosphodiesterase"/>
    <property type="match status" value="1"/>
</dbReference>
<keyword evidence="4" id="KW-1185">Reference proteome</keyword>
<dbReference type="PANTHER" id="PTHR35561">
    <property type="entry name" value="RNA 2',3'-CYCLIC PHOSPHODIESTERASE"/>
    <property type="match status" value="1"/>
</dbReference>
<reference evidence="3 4" key="1">
    <citation type="submission" date="2018-02" db="EMBL/GenBank/DDBJ databases">
        <title>Genomic Encyclopedia of Archaeal and Bacterial Type Strains, Phase II (KMG-II): from individual species to whole genera.</title>
        <authorList>
            <person name="Goeker M."/>
        </authorList>
    </citation>
    <scope>NUCLEOTIDE SEQUENCE [LARGE SCALE GENOMIC DNA]</scope>
    <source>
        <strain evidence="3 4">DSM 18921</strain>
    </source>
</reference>
<protein>
    <recommendedName>
        <fullName evidence="2">RNA 2',3'-cyclic phosphodiesterase</fullName>
        <shortName evidence="2">RNA 2',3'-CPDase</shortName>
        <ecNumber evidence="2">3.1.4.58</ecNumber>
    </recommendedName>
</protein>
<dbReference type="GO" id="GO:0008664">
    <property type="term" value="F:RNA 2',3'-cyclic 3'-phosphodiesterase activity"/>
    <property type="evidence" value="ECO:0007669"/>
    <property type="project" value="UniProtKB-EC"/>
</dbReference>
<dbReference type="HAMAP" id="MF_01940">
    <property type="entry name" value="RNA_CPDase"/>
    <property type="match status" value="1"/>
</dbReference>
<dbReference type="GO" id="GO:0004113">
    <property type="term" value="F:2',3'-cyclic-nucleotide 3'-phosphodiesterase activity"/>
    <property type="evidence" value="ECO:0007669"/>
    <property type="project" value="InterPro"/>
</dbReference>
<organism evidence="3 4">
    <name type="scientific">Albidovulum denitrificans</name>
    <dbReference type="NCBI Taxonomy" id="404881"/>
    <lineage>
        <taxon>Bacteria</taxon>
        <taxon>Pseudomonadati</taxon>
        <taxon>Pseudomonadota</taxon>
        <taxon>Alphaproteobacteria</taxon>
        <taxon>Rhodobacterales</taxon>
        <taxon>Paracoccaceae</taxon>
        <taxon>Albidovulum</taxon>
    </lineage>
</organism>
<accession>A0A2S8RYL1</accession>
<dbReference type="NCBIfam" id="TIGR02258">
    <property type="entry name" value="2_5_ligase"/>
    <property type="match status" value="1"/>
</dbReference>
<sequence>MRSFVAIEMPAPVVRDLARLQAAIPVGRIVAPENLHLTLTFLGDQSEAMLEEVHFALETLRLKAFDLTLSGLAAFGDPPLSLHAGVEASPALIDLQSRVRSRLHGIGLAGERRRFAPHVTLARFGKGATPDEVGRLGRFLAAHGDLRLPPARITGFGLYESILTEEGPFYELLASYPLG</sequence>